<name>A0A087DSZ8_9BIFI</name>
<dbReference type="AlphaFoldDB" id="A0A087DSZ8"/>
<feature type="domain" description="Glycosyltransferase 2-like" evidence="3">
    <location>
        <begin position="8"/>
        <end position="136"/>
    </location>
</feature>
<evidence type="ECO:0000313" key="5">
    <source>
        <dbReference type="Proteomes" id="UP000029055"/>
    </source>
</evidence>
<gene>
    <name evidence="4" type="ORF">BISU_2475</name>
</gene>
<dbReference type="CDD" id="cd00761">
    <property type="entry name" value="Glyco_tranf_GTA_type"/>
    <property type="match status" value="1"/>
</dbReference>
<protein>
    <submittedName>
        <fullName evidence="4">Glycosyltransferase family 2</fullName>
        <ecNumber evidence="4">2.4.1.212</ecNumber>
        <ecNumber evidence="4">2.4.1.226</ecNumber>
    </submittedName>
</protein>
<dbReference type="InterPro" id="IPR029044">
    <property type="entry name" value="Nucleotide-diphossugar_trans"/>
</dbReference>
<evidence type="ECO:0000256" key="1">
    <source>
        <dbReference type="ARBA" id="ARBA00022676"/>
    </source>
</evidence>
<keyword evidence="5" id="KW-1185">Reference proteome</keyword>
<keyword evidence="1 4" id="KW-0328">Glycosyltransferase</keyword>
<dbReference type="GO" id="GO:0050501">
    <property type="term" value="F:hyaluronan synthase activity"/>
    <property type="evidence" value="ECO:0007669"/>
    <property type="project" value="UniProtKB-EC"/>
</dbReference>
<dbReference type="EC" id="2.4.1.226" evidence="4"/>
<accession>A0A087DSZ8</accession>
<dbReference type="EMBL" id="JGZR01000019">
    <property type="protein sequence ID" value="KFI98648.1"/>
    <property type="molecule type" value="Genomic_DNA"/>
</dbReference>
<dbReference type="EC" id="2.4.1.212" evidence="4"/>
<evidence type="ECO:0000313" key="4">
    <source>
        <dbReference type="EMBL" id="KFI98648.1"/>
    </source>
</evidence>
<dbReference type="GO" id="GO:0050510">
    <property type="term" value="F:N-acetylgalactosaminyl-proteoglycan 3-beta-glucuronosyltransferase activity"/>
    <property type="evidence" value="ECO:0007669"/>
    <property type="project" value="UniProtKB-EC"/>
</dbReference>
<comment type="caution">
    <text evidence="4">The sequence shown here is derived from an EMBL/GenBank/DDBJ whole genome shotgun (WGS) entry which is preliminary data.</text>
</comment>
<dbReference type="SUPFAM" id="SSF53448">
    <property type="entry name" value="Nucleotide-diphospho-sugar transferases"/>
    <property type="match status" value="1"/>
</dbReference>
<reference evidence="4 5" key="1">
    <citation type="submission" date="2014-03" db="EMBL/GenBank/DDBJ databases">
        <title>Genomics of Bifidobacteria.</title>
        <authorList>
            <person name="Ventura M."/>
            <person name="Milani C."/>
            <person name="Lugli G.A."/>
        </authorList>
    </citation>
    <scope>NUCLEOTIDE SEQUENCE [LARGE SCALE GENOMIC DNA]</scope>
    <source>
        <strain evidence="4 5">LMG 11597</strain>
    </source>
</reference>
<dbReference type="PANTHER" id="PTHR22916:SF51">
    <property type="entry name" value="GLYCOSYLTRANSFERASE EPSH-RELATED"/>
    <property type="match status" value="1"/>
</dbReference>
<evidence type="ECO:0000259" key="3">
    <source>
        <dbReference type="Pfam" id="PF00535"/>
    </source>
</evidence>
<dbReference type="OrthoDB" id="3171021at2"/>
<evidence type="ECO:0000256" key="2">
    <source>
        <dbReference type="ARBA" id="ARBA00022679"/>
    </source>
</evidence>
<dbReference type="RefSeq" id="WP_024464643.1">
    <property type="nucleotide sequence ID" value="NZ_CP062939.1"/>
</dbReference>
<sequence>MDSSNLISVIVPVYKVAQYLDRCVVSIIRQTYTRMEIILVDDGSPDECPVMCDNWASKDCRIHVVHKPNGGLSSARNAGIRHSHGAYIAFVDADDWIEPDYLETLYQLVTQHHADLALCSIYDYRHPEHMVKPLPNRTCSGHDFFVEALQQDDWHYIVAWNKLYARKLCPTNMFPEGKIHEDEFVFHLTALHADTVVTSSRPLYHYMVNESGIMHADYSIRNLDRLEATFNRLDYIVQHHDRDCYSHIVRQIRREFIVDSTNLPWHNAEVRHRLRDFAKRYNVYGNTIIPYLSGESARFTAAIGKRPMLTIYWLGLHRKTRMLIRRTAKKLLRR</sequence>
<dbReference type="Gene3D" id="3.90.550.10">
    <property type="entry name" value="Spore Coat Polysaccharide Biosynthesis Protein SpsA, Chain A"/>
    <property type="match status" value="1"/>
</dbReference>
<dbReference type="eggNOG" id="COG1216">
    <property type="taxonomic scope" value="Bacteria"/>
</dbReference>
<keyword evidence="2 4" id="KW-0808">Transferase</keyword>
<dbReference type="Proteomes" id="UP000029055">
    <property type="component" value="Unassembled WGS sequence"/>
</dbReference>
<dbReference type="PANTHER" id="PTHR22916">
    <property type="entry name" value="GLYCOSYLTRANSFERASE"/>
    <property type="match status" value="1"/>
</dbReference>
<dbReference type="Pfam" id="PF00535">
    <property type="entry name" value="Glycos_transf_2"/>
    <property type="match status" value="1"/>
</dbReference>
<proteinExistence type="predicted"/>
<dbReference type="InterPro" id="IPR001173">
    <property type="entry name" value="Glyco_trans_2-like"/>
</dbReference>
<organism evidence="4 5">
    <name type="scientific">Bifidobacterium subtile</name>
    <dbReference type="NCBI Taxonomy" id="77635"/>
    <lineage>
        <taxon>Bacteria</taxon>
        <taxon>Bacillati</taxon>
        <taxon>Actinomycetota</taxon>
        <taxon>Actinomycetes</taxon>
        <taxon>Bifidobacteriales</taxon>
        <taxon>Bifidobacteriaceae</taxon>
        <taxon>Bifidobacterium</taxon>
    </lineage>
</organism>
<dbReference type="STRING" id="77635.BISU_2475"/>